<accession>A0A140DVB0</accession>
<dbReference type="InterPro" id="IPR002810">
    <property type="entry name" value="NfeD-like_C"/>
</dbReference>
<dbReference type="Pfam" id="PF01957">
    <property type="entry name" value="NfeD"/>
    <property type="match status" value="1"/>
</dbReference>
<evidence type="ECO:0000256" key="4">
    <source>
        <dbReference type="ARBA" id="ARBA00023136"/>
    </source>
</evidence>
<feature type="transmembrane region" description="Helical" evidence="5">
    <location>
        <begin position="48"/>
        <end position="68"/>
    </location>
</feature>
<evidence type="ECO:0000259" key="6">
    <source>
        <dbReference type="Pfam" id="PF01957"/>
    </source>
</evidence>
<feature type="domain" description="NfeD-like C-terminal" evidence="6">
    <location>
        <begin position="81"/>
        <end position="139"/>
    </location>
</feature>
<organism evidence="7 8">
    <name type="scientific">Faecalibaculum rodentium</name>
    <dbReference type="NCBI Taxonomy" id="1702221"/>
    <lineage>
        <taxon>Bacteria</taxon>
        <taxon>Bacillati</taxon>
        <taxon>Bacillota</taxon>
        <taxon>Erysipelotrichia</taxon>
        <taxon>Erysipelotrichales</taxon>
        <taxon>Erysipelotrichaceae</taxon>
        <taxon>Faecalibaculum</taxon>
    </lineage>
</organism>
<keyword evidence="8" id="KW-1185">Reference proteome</keyword>
<dbReference type="EMBL" id="CP011391">
    <property type="protein sequence ID" value="AMK54587.1"/>
    <property type="molecule type" value="Genomic_DNA"/>
</dbReference>
<name>A0A140DVB0_9FIRM</name>
<dbReference type="SUPFAM" id="SSF141322">
    <property type="entry name" value="NfeD domain-like"/>
    <property type="match status" value="1"/>
</dbReference>
<sequence>MMFWIWLGLAAIAVILELATPTALVSIWFACGALCAWLLSVLHLPDWVQIAVFVIVSLLCMLVVRPIAAKYLRGNIEPTNADRVIGTVATVTRTIDPDRWGEVYAGHTYWSAVDRDHRLIEKGSRVRVLAIEGAKLVVTEVKGESL</sequence>
<gene>
    <name evidence="7" type="ORF">AALO17_14530</name>
</gene>
<dbReference type="PANTHER" id="PTHR33507">
    <property type="entry name" value="INNER MEMBRANE PROTEIN YBBJ"/>
    <property type="match status" value="1"/>
</dbReference>
<evidence type="ECO:0000256" key="1">
    <source>
        <dbReference type="ARBA" id="ARBA00004141"/>
    </source>
</evidence>
<dbReference type="PATRIC" id="fig|1702221.3.peg.1404"/>
<keyword evidence="2 5" id="KW-0812">Transmembrane</keyword>
<evidence type="ECO:0000313" key="7">
    <source>
        <dbReference type="EMBL" id="AMK54587.1"/>
    </source>
</evidence>
<evidence type="ECO:0000256" key="5">
    <source>
        <dbReference type="SAM" id="Phobius"/>
    </source>
</evidence>
<dbReference type="GeneID" id="78478150"/>
<keyword evidence="4 5" id="KW-0472">Membrane</keyword>
<dbReference type="GO" id="GO:0005886">
    <property type="term" value="C:plasma membrane"/>
    <property type="evidence" value="ECO:0007669"/>
    <property type="project" value="TreeGrafter"/>
</dbReference>
<dbReference type="InterPro" id="IPR012340">
    <property type="entry name" value="NA-bd_OB-fold"/>
</dbReference>
<dbReference type="PANTHER" id="PTHR33507:SF3">
    <property type="entry name" value="INNER MEMBRANE PROTEIN YBBJ"/>
    <property type="match status" value="1"/>
</dbReference>
<dbReference type="Proteomes" id="UP000069771">
    <property type="component" value="Chromosome"/>
</dbReference>
<proteinExistence type="predicted"/>
<dbReference type="AlphaFoldDB" id="A0A140DVB0"/>
<dbReference type="InterPro" id="IPR052165">
    <property type="entry name" value="Membrane_assoc_protease"/>
</dbReference>
<dbReference type="RefSeq" id="WP_236940453.1">
    <property type="nucleotide sequence ID" value="NZ_CAJTBG010000011.1"/>
</dbReference>
<keyword evidence="3 5" id="KW-1133">Transmembrane helix</keyword>
<reference evidence="7 8" key="1">
    <citation type="journal article" date="2016" name="Gut Pathog.">
        <title>Whole genome sequencing of "Faecalibaculum rodentium" ALO17, isolated from C57BL/6J laboratory mouse feces.</title>
        <authorList>
            <person name="Lim S."/>
            <person name="Chang D.H."/>
            <person name="Ahn S."/>
            <person name="Kim B.C."/>
        </authorList>
    </citation>
    <scope>NUCLEOTIDE SEQUENCE [LARGE SCALE GENOMIC DNA]</scope>
    <source>
        <strain evidence="7 8">Alo17</strain>
    </source>
</reference>
<evidence type="ECO:0000313" key="8">
    <source>
        <dbReference type="Proteomes" id="UP000069771"/>
    </source>
</evidence>
<evidence type="ECO:0000256" key="2">
    <source>
        <dbReference type="ARBA" id="ARBA00022692"/>
    </source>
</evidence>
<dbReference type="KEGG" id="fro:AALO17_14530"/>
<comment type="subcellular location">
    <subcellularLocation>
        <location evidence="1">Membrane</location>
        <topology evidence="1">Multi-pass membrane protein</topology>
    </subcellularLocation>
</comment>
<protein>
    <recommendedName>
        <fullName evidence="6">NfeD-like C-terminal domain-containing protein</fullName>
    </recommendedName>
</protein>
<dbReference type="Gene3D" id="2.40.50.140">
    <property type="entry name" value="Nucleic acid-binding proteins"/>
    <property type="match status" value="1"/>
</dbReference>
<dbReference type="STRING" id="1702221.AALO17_14530"/>
<evidence type="ECO:0000256" key="3">
    <source>
        <dbReference type="ARBA" id="ARBA00022989"/>
    </source>
</evidence>